<keyword evidence="3" id="KW-1185">Reference proteome</keyword>
<dbReference type="AlphaFoldDB" id="A0A327X1C9"/>
<comment type="caution">
    <text evidence="2">The sequence shown here is derived from an EMBL/GenBank/DDBJ whole genome shotgun (WGS) entry which is preliminary data.</text>
</comment>
<dbReference type="EMBL" id="QLMC01000002">
    <property type="protein sequence ID" value="RAK00032.1"/>
    <property type="molecule type" value="Genomic_DNA"/>
</dbReference>
<evidence type="ECO:0008006" key="4">
    <source>
        <dbReference type="Google" id="ProtNLM"/>
    </source>
</evidence>
<proteinExistence type="predicted"/>
<name>A0A327X1C9_LARAB</name>
<feature type="signal peptide" evidence="1">
    <location>
        <begin position="1"/>
        <end position="25"/>
    </location>
</feature>
<dbReference type="Proteomes" id="UP000248790">
    <property type="component" value="Unassembled WGS sequence"/>
</dbReference>
<evidence type="ECO:0000313" key="2">
    <source>
        <dbReference type="EMBL" id="RAK00032.1"/>
    </source>
</evidence>
<feature type="chain" id="PRO_5016440748" description="3-keto-disaccharide hydrolase domain-containing protein" evidence="1">
    <location>
        <begin position="26"/>
        <end position="226"/>
    </location>
</feature>
<reference evidence="2 3" key="1">
    <citation type="submission" date="2018-06" db="EMBL/GenBank/DDBJ databases">
        <title>Genomic Encyclopedia of Archaeal and Bacterial Type Strains, Phase II (KMG-II): from individual species to whole genera.</title>
        <authorList>
            <person name="Goeker M."/>
        </authorList>
    </citation>
    <scope>NUCLEOTIDE SEQUENCE [LARGE SCALE GENOMIC DNA]</scope>
    <source>
        <strain evidence="2 3">DSM 21851</strain>
    </source>
</reference>
<evidence type="ECO:0000313" key="3">
    <source>
        <dbReference type="Proteomes" id="UP000248790"/>
    </source>
</evidence>
<protein>
    <recommendedName>
        <fullName evidence="4">3-keto-disaccharide hydrolase domain-containing protein</fullName>
    </recommendedName>
</protein>
<sequence>MKNRNNKYILALWAVTLLSLPLASAQKKDSVINLVALAKQNGFRLENRTLQVLTDGNRQGVRLDEKPDANEGVAWLPNTTFSQGTIDVDIRGRDILQRSFVGIAFHGSGERNYDAVYFRPFNFRSADPVRRVHAVQYISLPKHDWPVLRKEFPDQYEKGIDPAPDPNDWFHARIVVDNETIRVFVNDNATPSLTVRKLSDHREGNVGLWVGATSGGDFANLTITPP</sequence>
<organism evidence="2 3">
    <name type="scientific">Larkinella arboricola</name>
    <dbReference type="NCBI Taxonomy" id="643671"/>
    <lineage>
        <taxon>Bacteria</taxon>
        <taxon>Pseudomonadati</taxon>
        <taxon>Bacteroidota</taxon>
        <taxon>Cytophagia</taxon>
        <taxon>Cytophagales</taxon>
        <taxon>Spirosomataceae</taxon>
        <taxon>Larkinella</taxon>
    </lineage>
</organism>
<evidence type="ECO:0000256" key="1">
    <source>
        <dbReference type="SAM" id="SignalP"/>
    </source>
</evidence>
<dbReference type="RefSeq" id="WP_111627812.1">
    <property type="nucleotide sequence ID" value="NZ_QLMC01000002.1"/>
</dbReference>
<accession>A0A327X1C9</accession>
<keyword evidence="1" id="KW-0732">Signal</keyword>
<dbReference type="Gene3D" id="2.60.120.560">
    <property type="entry name" value="Exo-inulinase, domain 1"/>
    <property type="match status" value="1"/>
</dbReference>
<dbReference type="OrthoDB" id="118532at2"/>
<gene>
    <name evidence="2" type="ORF">LX87_01729</name>
</gene>